<dbReference type="AlphaFoldDB" id="A0AAV9IJX5"/>
<accession>A0AAV9IJX5</accession>
<dbReference type="Proteomes" id="UP001300502">
    <property type="component" value="Unassembled WGS sequence"/>
</dbReference>
<evidence type="ECO:0000313" key="2">
    <source>
        <dbReference type="Proteomes" id="UP001300502"/>
    </source>
</evidence>
<sequence length="138" mass="15560">MGVWFMTTTTTTTTSPLESIKENNGHGTTLQTLEAFREQMMQLCVKIIDPDESELVEELMELCAQLGDVEAMIYCTKLLVPHRQEWEKLQALVETLRRQSHDDATEPSQDATQVLSGILRQHGFLGEGVGGYDEQSSW</sequence>
<gene>
    <name evidence="1" type="ORF">GAYE_SCF42G5555</name>
</gene>
<keyword evidence="2" id="KW-1185">Reference proteome</keyword>
<proteinExistence type="predicted"/>
<reference evidence="1 2" key="1">
    <citation type="submission" date="2022-07" db="EMBL/GenBank/DDBJ databases">
        <title>Genome-wide signatures of adaptation to extreme environments.</title>
        <authorList>
            <person name="Cho C.H."/>
            <person name="Yoon H.S."/>
        </authorList>
    </citation>
    <scope>NUCLEOTIDE SEQUENCE [LARGE SCALE GENOMIC DNA]</scope>
    <source>
        <strain evidence="1 2">108.79 E11</strain>
    </source>
</reference>
<comment type="caution">
    <text evidence="1">The sequence shown here is derived from an EMBL/GenBank/DDBJ whole genome shotgun (WGS) entry which is preliminary data.</text>
</comment>
<name>A0AAV9IJX5_9RHOD</name>
<protein>
    <submittedName>
        <fullName evidence="1">Uncharacterized protein</fullName>
    </submittedName>
</protein>
<dbReference type="EMBL" id="JANCYU010000054">
    <property type="protein sequence ID" value="KAK4527631.1"/>
    <property type="molecule type" value="Genomic_DNA"/>
</dbReference>
<organism evidence="1 2">
    <name type="scientific">Galdieria yellowstonensis</name>
    <dbReference type="NCBI Taxonomy" id="3028027"/>
    <lineage>
        <taxon>Eukaryota</taxon>
        <taxon>Rhodophyta</taxon>
        <taxon>Bangiophyceae</taxon>
        <taxon>Galdieriales</taxon>
        <taxon>Galdieriaceae</taxon>
        <taxon>Galdieria</taxon>
    </lineage>
</organism>
<evidence type="ECO:0000313" key="1">
    <source>
        <dbReference type="EMBL" id="KAK4527631.1"/>
    </source>
</evidence>